<dbReference type="Proteomes" id="UP001162541">
    <property type="component" value="Chromosome 3"/>
</dbReference>
<accession>A0A176WEH0</accession>
<evidence type="ECO:0000313" key="8">
    <source>
        <dbReference type="EMBL" id="BBN05576.1"/>
    </source>
</evidence>
<evidence type="ECO:0000313" key="9">
    <source>
        <dbReference type="EMBL" id="OAE31479.1"/>
    </source>
</evidence>
<dbReference type="Gene3D" id="3.10.180.50">
    <property type="match status" value="1"/>
</dbReference>
<evidence type="ECO:0000256" key="7">
    <source>
        <dbReference type="ARBA" id="ARBA00035045"/>
    </source>
</evidence>
<name>A0A176WEH0_MARPO</name>
<proteinExistence type="inferred from homology"/>
<dbReference type="Proteomes" id="UP000077202">
    <property type="component" value="Unassembled WGS sequence"/>
</dbReference>
<evidence type="ECO:0000313" key="11">
    <source>
        <dbReference type="Proteomes" id="UP001162541"/>
    </source>
</evidence>
<dbReference type="AlphaFoldDB" id="A0A176WEH0"/>
<comment type="similarity">
    <text evidence="5">Belongs to the 2-oxoadipate dioxygenase/decarboxylase family.</text>
</comment>
<gene>
    <name evidence="9" type="ORF">AXG93_3128s1160</name>
    <name evidence="8" type="ORF">Mp_3g14320</name>
</gene>
<dbReference type="PANTHER" id="PTHR31136">
    <property type="entry name" value="DUF1338 DOMAIN-CONTAINING PROTEIN"/>
    <property type="match status" value="1"/>
</dbReference>
<keyword evidence="2" id="KW-0223">Dioxygenase</keyword>
<dbReference type="EMBL" id="AP019868">
    <property type="protein sequence ID" value="BBN05577.1"/>
    <property type="molecule type" value="Genomic_DNA"/>
</dbReference>
<dbReference type="EMBL" id="AP019868">
    <property type="protein sequence ID" value="BBN05578.1"/>
    <property type="molecule type" value="Genomic_DNA"/>
</dbReference>
<evidence type="ECO:0000256" key="1">
    <source>
        <dbReference type="ARBA" id="ARBA00001954"/>
    </source>
</evidence>
<evidence type="ECO:0000256" key="2">
    <source>
        <dbReference type="ARBA" id="ARBA00022964"/>
    </source>
</evidence>
<sequence>MVGTFALEGCKYQITTSSSRNLPRTLGKKFGSSAICKDPTLCNRPLSTSTACTSSKGKSVFFGSNCNYKRRSPGTFCESFHTRLPIMVSASNSTSQAVIPLLRNLLSGIVKPYLEKNPTAVTALQLIRKEDPGPVCYDHFAFRTFGVDGCGIDSIAQVFLDLGYKTRDELRFPAKKLRALWFSPPEHLYGVAGELENGPVPRIFISELLVDQLSEKSQSIIRKYTKDATQCARHAAAASVLNSLTWPTPSFADYQHLASESEYAAWTLVNGYSLNHATVSVHRLSQMCHISKLNEFLQEHGIKLNSEGGITKVSPDGGLQQSSSVADSVQYAFADGEVKKVPGSYIEFAERLVLPVFSSLSDEQIQECHRREGFEVGNADKIFESTSSDQMSLKG</sequence>
<evidence type="ECO:0000313" key="10">
    <source>
        <dbReference type="Proteomes" id="UP000077202"/>
    </source>
</evidence>
<keyword evidence="4" id="KW-0408">Iron</keyword>
<evidence type="ECO:0000256" key="5">
    <source>
        <dbReference type="ARBA" id="ARBA00035013"/>
    </source>
</evidence>
<dbReference type="EMBL" id="LVLJ01001092">
    <property type="protein sequence ID" value="OAE31479.1"/>
    <property type="molecule type" value="Genomic_DNA"/>
</dbReference>
<evidence type="ECO:0000256" key="4">
    <source>
        <dbReference type="ARBA" id="ARBA00023004"/>
    </source>
</evidence>
<dbReference type="CDD" id="cd16350">
    <property type="entry name" value="VOC_like"/>
    <property type="match status" value="1"/>
</dbReference>
<protein>
    <recommendedName>
        <fullName evidence="6">2-oxoadipate dioxygenase/decarboxylase</fullName>
        <ecNumber evidence="6">1.13.11.93</ecNumber>
    </recommendedName>
    <alternativeName>
        <fullName evidence="7">2-hydroxyglutarate synthase</fullName>
    </alternativeName>
</protein>
<dbReference type="EMBL" id="AP019868">
    <property type="protein sequence ID" value="BBN05576.1"/>
    <property type="molecule type" value="Genomic_DNA"/>
</dbReference>
<dbReference type="EC" id="1.13.11.93" evidence="6"/>
<keyword evidence="3" id="KW-0560">Oxidoreductase</keyword>
<evidence type="ECO:0000256" key="3">
    <source>
        <dbReference type="ARBA" id="ARBA00023002"/>
    </source>
</evidence>
<dbReference type="SMART" id="SM01150">
    <property type="entry name" value="DUF1338"/>
    <property type="match status" value="1"/>
</dbReference>
<dbReference type="InterPro" id="IPR009770">
    <property type="entry name" value="HGLS"/>
</dbReference>
<reference evidence="9 10" key="1">
    <citation type="submission" date="2016-03" db="EMBL/GenBank/DDBJ databases">
        <title>Mechanisms controlling the formation of the plant cell surface in tip-growing cells are functionally conserved among land plants.</title>
        <authorList>
            <person name="Honkanen S."/>
            <person name="Jones V.A."/>
            <person name="Morieri G."/>
            <person name="Champion C."/>
            <person name="Hetherington A.J."/>
            <person name="Kelly S."/>
            <person name="Saint-Marcoux D."/>
            <person name="Proust H."/>
            <person name="Prescott H."/>
            <person name="Dolan L."/>
        </authorList>
    </citation>
    <scope>NUCLEOTIDE SEQUENCE [LARGE SCALE GENOMIC DNA]</scope>
    <source>
        <strain evidence="10">cv. Tak-1 and cv. Tak-2</strain>
        <tissue evidence="9">Whole gametophyte</tissue>
    </source>
</reference>
<dbReference type="GO" id="GO:0051213">
    <property type="term" value="F:dioxygenase activity"/>
    <property type="evidence" value="ECO:0007669"/>
    <property type="project" value="UniProtKB-KW"/>
</dbReference>
<evidence type="ECO:0000256" key="6">
    <source>
        <dbReference type="ARBA" id="ARBA00035023"/>
    </source>
</evidence>
<reference evidence="8" key="2">
    <citation type="journal article" date="2019" name="Curr. Biol.">
        <title>Chromatin organization in early land plants reveals an ancestral association between H3K27me3, transposons, and constitutive heterochromatin.</title>
        <authorList>
            <person name="Montgomery S.A."/>
            <person name="Tanizawa Y."/>
            <person name="Galik B."/>
            <person name="Wang N."/>
            <person name="Ito T."/>
            <person name="Mochizuki T."/>
            <person name="Akimcheva S."/>
            <person name="Bowman J."/>
            <person name="Cognat V."/>
            <person name="Drouard L."/>
            <person name="Ekker H."/>
            <person name="Houng S."/>
            <person name="Kohchi T."/>
            <person name="Lin S."/>
            <person name="Liu L.D."/>
            <person name="Nakamura Y."/>
            <person name="Valeeva L.R."/>
            <person name="Shakirov E.V."/>
            <person name="Shippen D.E."/>
            <person name="Wei W."/>
            <person name="Yagura M."/>
            <person name="Yamaoka S."/>
            <person name="Yamato K.T."/>
            <person name="Liu C."/>
            <person name="Berger F."/>
        </authorList>
    </citation>
    <scope>NUCLEOTIDE SEQUENCE [LARGE SCALE GENOMIC DNA]</scope>
    <source>
        <strain evidence="8">Tak-1</strain>
    </source>
</reference>
<dbReference type="Pfam" id="PF07063">
    <property type="entry name" value="HGLS"/>
    <property type="match status" value="1"/>
</dbReference>
<dbReference type="EMBL" id="AP019868">
    <property type="protein sequence ID" value="BBN05579.1"/>
    <property type="molecule type" value="Genomic_DNA"/>
</dbReference>
<keyword evidence="10" id="KW-1185">Reference proteome</keyword>
<dbReference type="PANTHER" id="PTHR31136:SF5">
    <property type="entry name" value="2-OXOADIPATE DIOXYGENASE_DECARBOXYLASE, CHLOROPLASTIC"/>
    <property type="match status" value="1"/>
</dbReference>
<comment type="cofactor">
    <cofactor evidence="1">
        <name>Fe(2+)</name>
        <dbReference type="ChEBI" id="CHEBI:29033"/>
    </cofactor>
</comment>
<organism evidence="9 10">
    <name type="scientific">Marchantia polymorpha subsp. ruderalis</name>
    <dbReference type="NCBI Taxonomy" id="1480154"/>
    <lineage>
        <taxon>Eukaryota</taxon>
        <taxon>Viridiplantae</taxon>
        <taxon>Streptophyta</taxon>
        <taxon>Embryophyta</taxon>
        <taxon>Marchantiophyta</taxon>
        <taxon>Marchantiopsida</taxon>
        <taxon>Marchantiidae</taxon>
        <taxon>Marchantiales</taxon>
        <taxon>Marchantiaceae</taxon>
        <taxon>Marchantia</taxon>
    </lineage>
</organism>
<reference evidence="11" key="3">
    <citation type="journal article" date="2020" name="Curr. Biol.">
        <title>Chromatin organization in early land plants reveals an ancestral association between H3K27me3, transposons, and constitutive heterochromatin.</title>
        <authorList>
            <person name="Montgomery S.A."/>
            <person name="Tanizawa Y."/>
            <person name="Galik B."/>
            <person name="Wang N."/>
            <person name="Ito T."/>
            <person name="Mochizuki T."/>
            <person name="Akimcheva S."/>
            <person name="Bowman J.L."/>
            <person name="Cognat V."/>
            <person name="Marechal-Drouard L."/>
            <person name="Ekker H."/>
            <person name="Hong S.F."/>
            <person name="Kohchi T."/>
            <person name="Lin S.S."/>
            <person name="Liu L.D."/>
            <person name="Nakamura Y."/>
            <person name="Valeeva L.R."/>
            <person name="Shakirov E.V."/>
            <person name="Shippen D.E."/>
            <person name="Wei W.L."/>
            <person name="Yagura M."/>
            <person name="Yamaoka S."/>
            <person name="Yamato K.T."/>
            <person name="Liu C."/>
            <person name="Berger F."/>
        </authorList>
    </citation>
    <scope>NUCLEOTIDE SEQUENCE [LARGE SCALE GENOMIC DNA]</scope>
    <source>
        <strain evidence="11">Tak-1</strain>
    </source>
</reference>